<dbReference type="EMBL" id="AP017624">
    <property type="protein sequence ID" value="BAV43374.1"/>
    <property type="molecule type" value="Genomic_DNA"/>
</dbReference>
<feature type="domain" description="Xylose isomerase-like TIM barrel" evidence="1">
    <location>
        <begin position="25"/>
        <end position="201"/>
    </location>
</feature>
<evidence type="ECO:0000259" key="1">
    <source>
        <dbReference type="Pfam" id="PF01261"/>
    </source>
</evidence>
<evidence type="ECO:0000313" key="3">
    <source>
        <dbReference type="Proteomes" id="UP000218067"/>
    </source>
</evidence>
<protein>
    <submittedName>
        <fullName evidence="2">Epimerase</fullName>
    </submittedName>
</protein>
<dbReference type="InterPro" id="IPR013022">
    <property type="entry name" value="Xyl_isomerase-like_TIM-brl"/>
</dbReference>
<dbReference type="AlphaFoldDB" id="A0A1B4Y8J1"/>
<organism evidence="2 3">
    <name type="scientific">Mycobacterium ulcerans subsp. shinshuense</name>
    <dbReference type="NCBI Taxonomy" id="1124626"/>
    <lineage>
        <taxon>Bacteria</taxon>
        <taxon>Bacillati</taxon>
        <taxon>Actinomycetota</taxon>
        <taxon>Actinomycetes</taxon>
        <taxon>Mycobacteriales</taxon>
        <taxon>Mycobacteriaceae</taxon>
        <taxon>Mycobacterium</taxon>
        <taxon>Mycobacterium ulcerans group</taxon>
    </lineage>
</organism>
<dbReference type="Proteomes" id="UP000218067">
    <property type="component" value="Chromosome"/>
</dbReference>
<dbReference type="SUPFAM" id="SSF51658">
    <property type="entry name" value="Xylose isomerase-like"/>
    <property type="match status" value="1"/>
</dbReference>
<dbReference type="RefSeq" id="WP_096371903.1">
    <property type="nucleotide sequence ID" value="NZ_AP017624.1"/>
</dbReference>
<dbReference type="Pfam" id="PF01261">
    <property type="entry name" value="AP_endonuc_2"/>
    <property type="match status" value="1"/>
</dbReference>
<reference evidence="2 3" key="1">
    <citation type="submission" date="2016-08" db="EMBL/GenBank/DDBJ databases">
        <title>Complete genome sequence of Mycobacterium shinshuense, a subspecies of M. ulcerans.</title>
        <authorList>
            <person name="Yoshida M."/>
            <person name="Ogura Y."/>
            <person name="Hayashi T."/>
            <person name="Hoshino Y."/>
        </authorList>
    </citation>
    <scope>NUCLEOTIDE SEQUENCE [LARGE SCALE GENOMIC DNA]</scope>
    <source>
        <strain evidence="3">ATCC 33728</strain>
    </source>
</reference>
<proteinExistence type="predicted"/>
<sequence length="261" mass="27589">MSRIAVAAPQWRIADCRAAAAAMAIRSGADELQIDFGGAHRGPRLDVPAEQAVVARIARSIPVTALAVNHANDLGLINEHGEPNAEAAALLRVALWCAVELGIGVLHVPGFRRSAPDSPQRVAGTAAVLRSICQRAERHGIAVAYESALSGAASAALVKAVGHRDLRVVFDIGNLLDFGHRPGEFVSAVGELLHPDLHVKDPAASRVDVVSELRDVLSSPAPVRSLLVENDYRAIPGRLAADVAVCRGLIRSHATRMHSRC</sequence>
<accession>A0A1B4Y8J1</accession>
<gene>
    <name evidence="2" type="ORF">SHTP_4468</name>
</gene>
<evidence type="ECO:0000313" key="2">
    <source>
        <dbReference type="EMBL" id="BAV43374.1"/>
    </source>
</evidence>
<name>A0A1B4Y8J1_MYCUL</name>
<dbReference type="Gene3D" id="3.20.20.150">
    <property type="entry name" value="Divalent-metal-dependent TIM barrel enzymes"/>
    <property type="match status" value="1"/>
</dbReference>
<dbReference type="InterPro" id="IPR036237">
    <property type="entry name" value="Xyl_isomerase-like_sf"/>
</dbReference>
<dbReference type="GeneID" id="93439033"/>